<feature type="transmembrane region" description="Helical" evidence="2">
    <location>
        <begin position="195"/>
        <end position="215"/>
    </location>
</feature>
<keyword evidence="4" id="KW-1185">Reference proteome</keyword>
<dbReference type="Gene3D" id="1.10.3370.10">
    <property type="entry name" value="SecY subunit domain"/>
    <property type="match status" value="1"/>
</dbReference>
<dbReference type="InterPro" id="IPR023201">
    <property type="entry name" value="SecY_dom_sf"/>
</dbReference>
<dbReference type="PRINTS" id="PR00303">
    <property type="entry name" value="SECYTRNLCASE"/>
</dbReference>
<feature type="transmembrane region" description="Helical" evidence="2">
    <location>
        <begin position="104"/>
        <end position="127"/>
    </location>
</feature>
<feature type="transmembrane region" description="Helical" evidence="2">
    <location>
        <begin position="335"/>
        <end position="356"/>
    </location>
</feature>
<dbReference type="GO" id="GO:0016020">
    <property type="term" value="C:membrane"/>
    <property type="evidence" value="ECO:0007669"/>
    <property type="project" value="InterPro"/>
</dbReference>
<keyword evidence="2" id="KW-0812">Transmembrane</keyword>
<protein>
    <submittedName>
        <fullName evidence="3">Preprotein translocase subunit SecY</fullName>
    </submittedName>
</protein>
<accession>A0A069CVC0</accession>
<feature type="transmembrane region" description="Helical" evidence="2">
    <location>
        <begin position="368"/>
        <end position="385"/>
    </location>
</feature>
<organism evidence="3 4">
    <name type="scientific">Weissella oryzae (strain DSM 25784 / JCM 18191 / LMG 30913 / SG25)</name>
    <dbReference type="NCBI Taxonomy" id="1329250"/>
    <lineage>
        <taxon>Bacteria</taxon>
        <taxon>Bacillati</taxon>
        <taxon>Bacillota</taxon>
        <taxon>Bacilli</taxon>
        <taxon>Lactobacillales</taxon>
        <taxon>Lactobacillaceae</taxon>
        <taxon>Weissella</taxon>
    </lineage>
</organism>
<feature type="transmembrane region" description="Helical" evidence="2">
    <location>
        <begin position="133"/>
        <end position="154"/>
    </location>
</feature>
<dbReference type="PIRSF" id="PIRSF004557">
    <property type="entry name" value="SecY"/>
    <property type="match status" value="1"/>
</dbReference>
<dbReference type="RefSeq" id="WP_242868525.1">
    <property type="nucleotide sequence ID" value="NZ_DF820491.1"/>
</dbReference>
<dbReference type="Pfam" id="PF00344">
    <property type="entry name" value="SecY"/>
    <property type="match status" value="1"/>
</dbReference>
<dbReference type="STRING" id="1329250.WOSG25_080100"/>
<feature type="transmembrane region" description="Helical" evidence="2">
    <location>
        <begin position="62"/>
        <end position="83"/>
    </location>
</feature>
<gene>
    <name evidence="3" type="primary">secY</name>
    <name evidence="3" type="ORF">WOSG25_080100</name>
</gene>
<keyword evidence="2" id="KW-1133">Transmembrane helix</keyword>
<name>A0A069CVC0_WEIOS</name>
<feature type="transmembrane region" description="Helical" evidence="2">
    <location>
        <begin position="166"/>
        <end position="189"/>
    </location>
</feature>
<dbReference type="PANTHER" id="PTHR10906">
    <property type="entry name" value="SECY/SEC61-ALPHA FAMILY MEMBER"/>
    <property type="match status" value="1"/>
</dbReference>
<dbReference type="EMBL" id="DF820491">
    <property type="protein sequence ID" value="GAK31178.1"/>
    <property type="molecule type" value="Genomic_DNA"/>
</dbReference>
<evidence type="ECO:0000313" key="4">
    <source>
        <dbReference type="Proteomes" id="UP000030643"/>
    </source>
</evidence>
<dbReference type="SUPFAM" id="SSF103491">
    <property type="entry name" value="Preprotein translocase SecY subunit"/>
    <property type="match status" value="1"/>
</dbReference>
<sequence>MIKKYKDLIQKGLCTIGLLLVYTFGQSIPIPGHIMNFQMNGVESVQNLLALMTGGVFSSPTLFSLGMGPYMTVSIILSIITFANPDNAAGLSKRQRGNIQVQSTFILATLQATLLAFGVKSSIAPAAKNISEFTLFLITVLTLITGAMLISWIASLNAIFGLGGPFIMIVPGLISGLTRSLLANYAVVVMHLERLLILILVTVLFVFIVSALYSAEYHLDVQRIGIDRRSKDAYIAFKILIAGTLPLMFANTFMYLPAYVMQLTNRRNDLVLSMFNMHYYRGIIVYGAIIYILGVLFSFVNIMPDQIAKSLQESNDYILNVEPGKATHRYITKRVLFFALTGSLLLAVVVTVPLLVGRWTGKVAYSNFSNYFAMLFVLIAIFETVREDVDFLFYKDNYNLFGKQRRRKQ</sequence>
<dbReference type="GO" id="GO:0015031">
    <property type="term" value="P:protein transport"/>
    <property type="evidence" value="ECO:0007669"/>
    <property type="project" value="InterPro"/>
</dbReference>
<feature type="transmembrane region" description="Helical" evidence="2">
    <location>
        <begin position="278"/>
        <end position="300"/>
    </location>
</feature>
<evidence type="ECO:0000256" key="1">
    <source>
        <dbReference type="RuleBase" id="RU004349"/>
    </source>
</evidence>
<feature type="transmembrane region" description="Helical" evidence="2">
    <location>
        <begin position="235"/>
        <end position="258"/>
    </location>
</feature>
<reference evidence="4" key="1">
    <citation type="journal article" date="2014" name="Genome Announc.">
        <title>Draft genome sequence of Weissella oryzae SG25T, isolated from fermented rice grains.</title>
        <authorList>
            <person name="Tanizawa Y."/>
            <person name="Fujisawa T."/>
            <person name="Mochizuki T."/>
            <person name="Kaminuma E."/>
            <person name="Suzuki Y."/>
            <person name="Nakamura Y."/>
            <person name="Tohno M."/>
        </authorList>
    </citation>
    <scope>NUCLEOTIDE SEQUENCE [LARGE SCALE GENOMIC DNA]</scope>
    <source>
        <strain evidence="4">DSM 25784 / JCM 18191 / LMG 30913 / SG25</strain>
    </source>
</reference>
<comment type="similarity">
    <text evidence="1">Belongs to the SecY/SEC61-alpha family.</text>
</comment>
<evidence type="ECO:0000256" key="2">
    <source>
        <dbReference type="SAM" id="Phobius"/>
    </source>
</evidence>
<proteinExistence type="inferred from homology"/>
<dbReference type="Proteomes" id="UP000030643">
    <property type="component" value="Unassembled WGS sequence"/>
</dbReference>
<dbReference type="eggNOG" id="COG0201">
    <property type="taxonomic scope" value="Bacteria"/>
</dbReference>
<dbReference type="InterPro" id="IPR002208">
    <property type="entry name" value="SecY/SEC61-alpha"/>
</dbReference>
<dbReference type="AlphaFoldDB" id="A0A069CVC0"/>
<evidence type="ECO:0000313" key="3">
    <source>
        <dbReference type="EMBL" id="GAK31178.1"/>
    </source>
</evidence>
<keyword evidence="2" id="KW-0472">Membrane</keyword>